<protein>
    <recommendedName>
        <fullName evidence="5">2'-phosphotransferase</fullName>
    </recommendedName>
</protein>
<keyword evidence="2" id="KW-0808">Transferase</keyword>
<dbReference type="Pfam" id="PF01885">
    <property type="entry name" value="PTS_2-RNA"/>
    <property type="match status" value="1"/>
</dbReference>
<dbReference type="PANTHER" id="PTHR12684">
    <property type="entry name" value="PUTATIVE PHOSPHOTRANSFERASE"/>
    <property type="match status" value="1"/>
</dbReference>
<evidence type="ECO:0000256" key="2">
    <source>
        <dbReference type="ARBA" id="ARBA00022679"/>
    </source>
</evidence>
<dbReference type="GO" id="GO:0006388">
    <property type="term" value="P:tRNA splicing, via endonucleolytic cleavage and ligation"/>
    <property type="evidence" value="ECO:0007669"/>
    <property type="project" value="TreeGrafter"/>
</dbReference>
<evidence type="ECO:0000313" key="4">
    <source>
        <dbReference type="EMBL" id="CAE0351671.1"/>
    </source>
</evidence>
<evidence type="ECO:0008006" key="5">
    <source>
        <dbReference type="Google" id="ProtNLM"/>
    </source>
</evidence>
<evidence type="ECO:0000256" key="1">
    <source>
        <dbReference type="ARBA" id="ARBA00009836"/>
    </source>
</evidence>
<evidence type="ECO:0000256" key="3">
    <source>
        <dbReference type="ARBA" id="ARBA00023027"/>
    </source>
</evidence>
<sequence>MITLENGFIRASQGHSIKGLEEEKLLIKITFPYKYSTIVHGTYSKVLEPILEQGLSKMARTHIHLAKGFTGDKKVISGMRGSCDVFVEVNVNRAAEDGVAFFESANGVVLTAGVDGYLPPKYFRCVRNKKQEVLHMAPLDFIVVFDFEAICDKDGNVSES</sequence>
<reference evidence="4" key="1">
    <citation type="submission" date="2021-01" db="EMBL/GenBank/DDBJ databases">
        <authorList>
            <person name="Corre E."/>
            <person name="Pelletier E."/>
            <person name="Niang G."/>
            <person name="Scheremetjew M."/>
            <person name="Finn R."/>
            <person name="Kale V."/>
            <person name="Holt S."/>
            <person name="Cochrane G."/>
            <person name="Meng A."/>
            <person name="Brown T."/>
            <person name="Cohen L."/>
        </authorList>
    </citation>
    <scope>NUCLEOTIDE SEQUENCE</scope>
    <source>
        <strain evidence="4">FSP1.4</strain>
    </source>
</reference>
<dbReference type="EMBL" id="HBII01025475">
    <property type="protein sequence ID" value="CAE0351671.1"/>
    <property type="molecule type" value="Transcribed_RNA"/>
</dbReference>
<accession>A0A7S3JCN0</accession>
<dbReference type="PANTHER" id="PTHR12684:SF2">
    <property type="entry name" value="TRNA 2'-PHOSPHOTRANSFERASE 1"/>
    <property type="match status" value="1"/>
</dbReference>
<gene>
    <name evidence="4" type="ORF">EHAR0213_LOCUS10585</name>
</gene>
<comment type="similarity">
    <text evidence="1">Belongs to the KptA/TPT1 family.</text>
</comment>
<keyword evidence="3" id="KW-0520">NAD</keyword>
<dbReference type="InterPro" id="IPR042081">
    <property type="entry name" value="RNA_2'-PTrans_C"/>
</dbReference>
<proteinExistence type="inferred from homology"/>
<organism evidence="4">
    <name type="scientific">Euplotes harpa</name>
    <dbReference type="NCBI Taxonomy" id="151035"/>
    <lineage>
        <taxon>Eukaryota</taxon>
        <taxon>Sar</taxon>
        <taxon>Alveolata</taxon>
        <taxon>Ciliophora</taxon>
        <taxon>Intramacronucleata</taxon>
        <taxon>Spirotrichea</taxon>
        <taxon>Hypotrichia</taxon>
        <taxon>Euplotida</taxon>
        <taxon>Euplotidae</taxon>
        <taxon>Euplotes</taxon>
    </lineage>
</organism>
<dbReference type="AlphaFoldDB" id="A0A7S3JCN0"/>
<dbReference type="InterPro" id="IPR002745">
    <property type="entry name" value="Ptrans_KptA/Tpt1"/>
</dbReference>
<dbReference type="SUPFAM" id="SSF56399">
    <property type="entry name" value="ADP-ribosylation"/>
    <property type="match status" value="1"/>
</dbReference>
<dbReference type="GO" id="GO:0000215">
    <property type="term" value="F:tRNA 2'-phosphotransferase activity"/>
    <property type="evidence" value="ECO:0007669"/>
    <property type="project" value="TreeGrafter"/>
</dbReference>
<dbReference type="Gene3D" id="3.20.170.30">
    <property type="match status" value="1"/>
</dbReference>
<name>A0A7S3JCN0_9SPIT</name>